<dbReference type="CDD" id="cd00130">
    <property type="entry name" value="PAS"/>
    <property type="match status" value="1"/>
</dbReference>
<dbReference type="InterPro" id="IPR031621">
    <property type="entry name" value="HisKA_7TM"/>
</dbReference>
<keyword evidence="3" id="KW-0808">Transferase</keyword>
<feature type="transmembrane region" description="Helical" evidence="7">
    <location>
        <begin position="65"/>
        <end position="83"/>
    </location>
</feature>
<dbReference type="Gene3D" id="3.30.565.10">
    <property type="entry name" value="Histidine kinase-like ATPase, C-terminal domain"/>
    <property type="match status" value="1"/>
</dbReference>
<name>A0A1I6IT20_9EURY</name>
<dbReference type="InterPro" id="IPR013656">
    <property type="entry name" value="PAS_4"/>
</dbReference>
<feature type="transmembrane region" description="Helical" evidence="7">
    <location>
        <begin position="176"/>
        <end position="194"/>
    </location>
</feature>
<evidence type="ECO:0000256" key="6">
    <source>
        <dbReference type="ARBA" id="ARBA00022840"/>
    </source>
</evidence>
<keyword evidence="5 9" id="KW-0418">Kinase</keyword>
<dbReference type="Gene3D" id="3.30.450.20">
    <property type="entry name" value="PAS domain"/>
    <property type="match status" value="1"/>
</dbReference>
<dbReference type="InterPro" id="IPR003594">
    <property type="entry name" value="HATPase_dom"/>
</dbReference>
<proteinExistence type="predicted"/>
<keyword evidence="10" id="KW-1185">Reference proteome</keyword>
<dbReference type="SUPFAM" id="SSF55874">
    <property type="entry name" value="ATPase domain of HSP90 chaperone/DNA topoisomerase II/histidine kinase"/>
    <property type="match status" value="1"/>
</dbReference>
<keyword evidence="7" id="KW-0472">Membrane</keyword>
<dbReference type="GO" id="GO:0005524">
    <property type="term" value="F:ATP binding"/>
    <property type="evidence" value="ECO:0007669"/>
    <property type="project" value="UniProtKB-KW"/>
</dbReference>
<dbReference type="Proteomes" id="UP000198531">
    <property type="component" value="Unassembled WGS sequence"/>
</dbReference>
<dbReference type="PANTHER" id="PTHR44936">
    <property type="entry name" value="SENSOR PROTEIN CREC"/>
    <property type="match status" value="1"/>
</dbReference>
<dbReference type="EC" id="2.7.13.3" evidence="2"/>
<keyword evidence="7" id="KW-1133">Transmembrane helix</keyword>
<feature type="transmembrane region" description="Helical" evidence="7">
    <location>
        <begin position="35"/>
        <end position="53"/>
    </location>
</feature>
<dbReference type="InterPro" id="IPR050980">
    <property type="entry name" value="2C_sensor_his_kinase"/>
</dbReference>
<gene>
    <name evidence="9" type="ORF">SAMN04487947_3694</name>
</gene>
<keyword evidence="7" id="KW-0812">Transmembrane</keyword>
<evidence type="ECO:0000256" key="4">
    <source>
        <dbReference type="ARBA" id="ARBA00022741"/>
    </source>
</evidence>
<dbReference type="PROSITE" id="PS50109">
    <property type="entry name" value="HIS_KIN"/>
    <property type="match status" value="1"/>
</dbReference>
<evidence type="ECO:0000259" key="8">
    <source>
        <dbReference type="PROSITE" id="PS50109"/>
    </source>
</evidence>
<dbReference type="InterPro" id="IPR000014">
    <property type="entry name" value="PAS"/>
</dbReference>
<dbReference type="PANTHER" id="PTHR44936:SF10">
    <property type="entry name" value="SENSOR PROTEIN RSTB"/>
    <property type="match status" value="1"/>
</dbReference>
<dbReference type="STRING" id="553469.SAMN04487947_3694"/>
<evidence type="ECO:0000256" key="5">
    <source>
        <dbReference type="ARBA" id="ARBA00022777"/>
    </source>
</evidence>
<organism evidence="9 10">
    <name type="scientific">Halogeometricum rufum</name>
    <dbReference type="NCBI Taxonomy" id="553469"/>
    <lineage>
        <taxon>Archaea</taxon>
        <taxon>Methanobacteriati</taxon>
        <taxon>Methanobacteriota</taxon>
        <taxon>Stenosarchaea group</taxon>
        <taxon>Halobacteria</taxon>
        <taxon>Halobacteriales</taxon>
        <taxon>Haloferacaceae</taxon>
        <taxon>Halogeometricum</taxon>
    </lineage>
</organism>
<dbReference type="EMBL" id="FOYT01000004">
    <property type="protein sequence ID" value="SFR69868.1"/>
    <property type="molecule type" value="Genomic_DNA"/>
</dbReference>
<feature type="transmembrane region" description="Helical" evidence="7">
    <location>
        <begin position="95"/>
        <end position="113"/>
    </location>
</feature>
<feature type="transmembrane region" description="Helical" evidence="7">
    <location>
        <begin position="6"/>
        <end position="23"/>
    </location>
</feature>
<dbReference type="SMART" id="SM00387">
    <property type="entry name" value="HATPase_c"/>
    <property type="match status" value="1"/>
</dbReference>
<evidence type="ECO:0000256" key="2">
    <source>
        <dbReference type="ARBA" id="ARBA00012438"/>
    </source>
</evidence>
<dbReference type="PRINTS" id="PR00344">
    <property type="entry name" value="BCTRLSENSOR"/>
</dbReference>
<dbReference type="OrthoDB" id="327291at2157"/>
<dbReference type="SUPFAM" id="SSF55785">
    <property type="entry name" value="PYP-like sensor domain (PAS domain)"/>
    <property type="match status" value="1"/>
</dbReference>
<dbReference type="RefSeq" id="WP_089810380.1">
    <property type="nucleotide sequence ID" value="NZ_FOYT01000004.1"/>
</dbReference>
<feature type="transmembrane region" description="Helical" evidence="7">
    <location>
        <begin position="141"/>
        <end position="164"/>
    </location>
</feature>
<dbReference type="Pfam" id="PF02518">
    <property type="entry name" value="HATPase_c"/>
    <property type="match status" value="1"/>
</dbReference>
<dbReference type="InterPro" id="IPR036890">
    <property type="entry name" value="HATPase_C_sf"/>
</dbReference>
<accession>A0A1I6IT20</accession>
<dbReference type="AlphaFoldDB" id="A0A1I6IT20"/>
<protein>
    <recommendedName>
        <fullName evidence="2">histidine kinase</fullName>
        <ecNumber evidence="2">2.7.13.3</ecNumber>
    </recommendedName>
</protein>
<dbReference type="InterPro" id="IPR005467">
    <property type="entry name" value="His_kinase_dom"/>
</dbReference>
<dbReference type="InterPro" id="IPR035965">
    <property type="entry name" value="PAS-like_dom_sf"/>
</dbReference>
<reference evidence="10" key="1">
    <citation type="submission" date="2016-10" db="EMBL/GenBank/DDBJ databases">
        <authorList>
            <person name="Varghese N."/>
            <person name="Submissions S."/>
        </authorList>
    </citation>
    <scope>NUCLEOTIDE SEQUENCE [LARGE SCALE GENOMIC DNA]</scope>
    <source>
        <strain evidence="10">CGMCC 1.7736</strain>
    </source>
</reference>
<evidence type="ECO:0000256" key="3">
    <source>
        <dbReference type="ARBA" id="ARBA00022679"/>
    </source>
</evidence>
<keyword evidence="4" id="KW-0547">Nucleotide-binding</keyword>
<comment type="catalytic activity">
    <reaction evidence="1">
        <text>ATP + protein L-histidine = ADP + protein N-phospho-L-histidine.</text>
        <dbReference type="EC" id="2.7.13.3"/>
    </reaction>
</comment>
<evidence type="ECO:0000256" key="7">
    <source>
        <dbReference type="SAM" id="Phobius"/>
    </source>
</evidence>
<dbReference type="Pfam" id="PF16927">
    <property type="entry name" value="HisKA_7TM"/>
    <property type="match status" value="1"/>
</dbReference>
<dbReference type="InterPro" id="IPR004358">
    <property type="entry name" value="Sig_transdc_His_kin-like_C"/>
</dbReference>
<feature type="domain" description="Histidine kinase" evidence="8">
    <location>
        <begin position="351"/>
        <end position="549"/>
    </location>
</feature>
<evidence type="ECO:0000256" key="1">
    <source>
        <dbReference type="ARBA" id="ARBA00000085"/>
    </source>
</evidence>
<dbReference type="Pfam" id="PF08448">
    <property type="entry name" value="PAS_4"/>
    <property type="match status" value="1"/>
</dbReference>
<evidence type="ECO:0000313" key="9">
    <source>
        <dbReference type="EMBL" id="SFR69868.1"/>
    </source>
</evidence>
<dbReference type="GO" id="GO:0004673">
    <property type="term" value="F:protein histidine kinase activity"/>
    <property type="evidence" value="ECO:0007669"/>
    <property type="project" value="UniProtKB-EC"/>
</dbReference>
<sequence length="552" mass="60076">MNPIVPLLFVSVAVGAAAGILAWRQRPEPGATPLVALLVGQSWWSVCILFGLREGTVAARLFWTNWAWVGVVAIPVAWLLFALEYTGRDEYVQPRYVAALSFVPALTVLLMVTDRYHDLLYLRPYGVRVDGIVQVAHGGPWYAVVAGYTYLLGGAGMVLVLGLLTSDAATFRSQGAALLVGLLAPWLTNALYLADVLPTSGIDPTPIAFSVSGVAYLSAISRYRLFGTNPAPRVRARQLIFDRMQEGALVVDTNDYVVEVNDSCLDILDVRADDVLGVPAADVVPEYDRLPAEGTLAGHLTVAAASGSRSYDVTATRINNVRGSVIGRVITFHDVSRHLRQQQRLEVLNRILRHNIRTETNIIHGYVDRFADDEDARTVKRRALRIEEMGQKGREAIELFDEGRAGSDPKPVGRLLEQCVESVRREYPAVSVEYDCADPDARVAGLLSTVFENVVENAAEHNDGDDPHVRITARQESDRVRVSVADDGPGIAPYELTVLEDGTESALKHGSGLGLWMVKWGAEIAGGTVDFTENEPRGSVVTVSVPVLSADD</sequence>
<dbReference type="SMART" id="SM00091">
    <property type="entry name" value="PAS"/>
    <property type="match status" value="1"/>
</dbReference>
<evidence type="ECO:0000313" key="10">
    <source>
        <dbReference type="Proteomes" id="UP000198531"/>
    </source>
</evidence>
<keyword evidence="6" id="KW-0067">ATP-binding</keyword>